<evidence type="ECO:0000259" key="3">
    <source>
        <dbReference type="Pfam" id="PF12697"/>
    </source>
</evidence>
<name>A0AAN6UDR9_9PEZI</name>
<dbReference type="Proteomes" id="UP001304895">
    <property type="component" value="Unassembled WGS sequence"/>
</dbReference>
<dbReference type="PANTHER" id="PTHR22946">
    <property type="entry name" value="DIENELACTONE HYDROLASE DOMAIN-CONTAINING PROTEIN-RELATED"/>
    <property type="match status" value="1"/>
</dbReference>
<dbReference type="SUPFAM" id="SSF53474">
    <property type="entry name" value="alpha/beta-Hydrolases"/>
    <property type="match status" value="1"/>
</dbReference>
<dbReference type="InterPro" id="IPR029058">
    <property type="entry name" value="AB_hydrolase_fold"/>
</dbReference>
<reference evidence="4" key="1">
    <citation type="journal article" date="2023" name="Mol. Phylogenet. Evol.">
        <title>Genome-scale phylogeny and comparative genomics of the fungal order Sordariales.</title>
        <authorList>
            <person name="Hensen N."/>
            <person name="Bonometti L."/>
            <person name="Westerberg I."/>
            <person name="Brannstrom I.O."/>
            <person name="Guillou S."/>
            <person name="Cros-Aarteil S."/>
            <person name="Calhoun S."/>
            <person name="Haridas S."/>
            <person name="Kuo A."/>
            <person name="Mondo S."/>
            <person name="Pangilinan J."/>
            <person name="Riley R."/>
            <person name="LaButti K."/>
            <person name="Andreopoulos B."/>
            <person name="Lipzen A."/>
            <person name="Chen C."/>
            <person name="Yan M."/>
            <person name="Daum C."/>
            <person name="Ng V."/>
            <person name="Clum A."/>
            <person name="Steindorff A."/>
            <person name="Ohm R.A."/>
            <person name="Martin F."/>
            <person name="Silar P."/>
            <person name="Natvig D.O."/>
            <person name="Lalanne C."/>
            <person name="Gautier V."/>
            <person name="Ament-Velasquez S.L."/>
            <person name="Kruys A."/>
            <person name="Hutchinson M.I."/>
            <person name="Powell A.J."/>
            <person name="Barry K."/>
            <person name="Miller A.N."/>
            <person name="Grigoriev I.V."/>
            <person name="Debuchy R."/>
            <person name="Gladieux P."/>
            <person name="Hiltunen Thoren M."/>
            <person name="Johannesson H."/>
        </authorList>
    </citation>
    <scope>NUCLEOTIDE SEQUENCE</scope>
    <source>
        <strain evidence="4">CBS 123565</strain>
    </source>
</reference>
<reference evidence="4" key="2">
    <citation type="submission" date="2023-05" db="EMBL/GenBank/DDBJ databases">
        <authorList>
            <consortium name="Lawrence Berkeley National Laboratory"/>
            <person name="Steindorff A."/>
            <person name="Hensen N."/>
            <person name="Bonometti L."/>
            <person name="Westerberg I."/>
            <person name="Brannstrom I.O."/>
            <person name="Guillou S."/>
            <person name="Cros-Aarteil S."/>
            <person name="Calhoun S."/>
            <person name="Haridas S."/>
            <person name="Kuo A."/>
            <person name="Mondo S."/>
            <person name="Pangilinan J."/>
            <person name="Riley R."/>
            <person name="Labutti K."/>
            <person name="Andreopoulos B."/>
            <person name="Lipzen A."/>
            <person name="Chen C."/>
            <person name="Yanf M."/>
            <person name="Daum C."/>
            <person name="Ng V."/>
            <person name="Clum A."/>
            <person name="Ohm R."/>
            <person name="Martin F."/>
            <person name="Silar P."/>
            <person name="Natvig D."/>
            <person name="Lalanne C."/>
            <person name="Gautier V."/>
            <person name="Ament-Velasquez S.L."/>
            <person name="Kruys A."/>
            <person name="Hutchinson M.I."/>
            <person name="Powell A.J."/>
            <person name="Barry K."/>
            <person name="Miller A.N."/>
            <person name="Grigoriev I.V."/>
            <person name="Debuchy R."/>
            <person name="Gladieux P."/>
            <person name="Thoren M.H."/>
            <person name="Johannesson H."/>
        </authorList>
    </citation>
    <scope>NUCLEOTIDE SEQUENCE</scope>
    <source>
        <strain evidence="4">CBS 123565</strain>
    </source>
</reference>
<dbReference type="Gene3D" id="1.20.1440.110">
    <property type="entry name" value="acylaminoacyl peptidase"/>
    <property type="match status" value="1"/>
</dbReference>
<dbReference type="Gene3D" id="3.40.50.1820">
    <property type="entry name" value="alpha/beta hydrolase"/>
    <property type="match status" value="1"/>
</dbReference>
<keyword evidence="5" id="KW-1185">Reference proteome</keyword>
<organism evidence="4 5">
    <name type="scientific">Trichocladium antarcticum</name>
    <dbReference type="NCBI Taxonomy" id="1450529"/>
    <lineage>
        <taxon>Eukaryota</taxon>
        <taxon>Fungi</taxon>
        <taxon>Dikarya</taxon>
        <taxon>Ascomycota</taxon>
        <taxon>Pezizomycotina</taxon>
        <taxon>Sordariomycetes</taxon>
        <taxon>Sordariomycetidae</taxon>
        <taxon>Sordariales</taxon>
        <taxon>Chaetomiaceae</taxon>
        <taxon>Trichocladium</taxon>
    </lineage>
</organism>
<comment type="caution">
    <text evidence="4">The sequence shown here is derived from an EMBL/GenBank/DDBJ whole genome shotgun (WGS) entry which is preliminary data.</text>
</comment>
<evidence type="ECO:0000313" key="4">
    <source>
        <dbReference type="EMBL" id="KAK4130814.1"/>
    </source>
</evidence>
<dbReference type="PANTHER" id="PTHR22946:SF13">
    <property type="entry name" value="ALPHA_BETA HYDROLASE PSOB"/>
    <property type="match status" value="1"/>
</dbReference>
<dbReference type="AlphaFoldDB" id="A0AAN6UDR9"/>
<evidence type="ECO:0000313" key="5">
    <source>
        <dbReference type="Proteomes" id="UP001304895"/>
    </source>
</evidence>
<dbReference type="InterPro" id="IPR050261">
    <property type="entry name" value="FrsA_esterase"/>
</dbReference>
<dbReference type="InterPro" id="IPR000073">
    <property type="entry name" value="AB_hydrolase_1"/>
</dbReference>
<gene>
    <name evidence="4" type="ORF">BT67DRAFT_206925</name>
</gene>
<proteinExistence type="inferred from homology"/>
<dbReference type="GO" id="GO:0016787">
    <property type="term" value="F:hydrolase activity"/>
    <property type="evidence" value="ECO:0007669"/>
    <property type="project" value="UniProtKB-KW"/>
</dbReference>
<dbReference type="Pfam" id="PF12697">
    <property type="entry name" value="Abhydrolase_6"/>
    <property type="match status" value="1"/>
</dbReference>
<protein>
    <submittedName>
        <fullName evidence="4">Alpha/beta-hydrolase</fullName>
    </submittedName>
</protein>
<sequence length="436" mass="47452">MHHFFKGQFFDFETVRILGTAVYGGSDVAEVLEAVGQIKDGDADSWNRAWKTQAERAEALADEAMQAGHLPVACRAYLRASNYTRASGYMLTGTGPNCPDPQQRRVCDRVASIFGKAAALFDCGFHQLQIPYKAAGITLPANLYLPPAGKRLAGKIPILVSSGGADALQEELFYMHPAVGPDLGYAVLTFEGPGQGVTLRRHDVKMRPDWEVVVGNVLDFLDELSLTRPELELDTSRIGVAGASLGGYFALRAAADPRIKACVALDPLYSMWDFATAHVSPAFVGAWDRGWLTDGLVDAVIGLGMRTSFQMKWEVSMGGTFFGLTSPARILTEMKRYSLALPDGKSYLERVKCPVLVTGASESLYIDATHHTMRVFNALTGVGEKDKEVWMAGTPGQGSLQAKMGALQLANQRTYQFLDRALGIERAQGVWRPPIV</sequence>
<comment type="similarity">
    <text evidence="2">Belongs to the AB hydrolase superfamily. FUS2 hydrolase family.</text>
</comment>
<dbReference type="EMBL" id="MU853431">
    <property type="protein sequence ID" value="KAK4130814.1"/>
    <property type="molecule type" value="Genomic_DNA"/>
</dbReference>
<keyword evidence="1" id="KW-0378">Hydrolase</keyword>
<accession>A0AAN6UDR9</accession>
<evidence type="ECO:0000256" key="1">
    <source>
        <dbReference type="ARBA" id="ARBA00022801"/>
    </source>
</evidence>
<feature type="domain" description="AB hydrolase-1" evidence="3">
    <location>
        <begin position="175"/>
        <end position="324"/>
    </location>
</feature>
<evidence type="ECO:0000256" key="2">
    <source>
        <dbReference type="ARBA" id="ARBA00038115"/>
    </source>
</evidence>